<feature type="coiled-coil region" evidence="1">
    <location>
        <begin position="21"/>
        <end position="55"/>
    </location>
</feature>
<evidence type="ECO:0008006" key="4">
    <source>
        <dbReference type="Google" id="ProtNLM"/>
    </source>
</evidence>
<organism evidence="2 3">
    <name type="scientific">Agaricus bisporus var. burnettii</name>
    <dbReference type="NCBI Taxonomy" id="192524"/>
    <lineage>
        <taxon>Eukaryota</taxon>
        <taxon>Fungi</taxon>
        <taxon>Dikarya</taxon>
        <taxon>Basidiomycota</taxon>
        <taxon>Agaricomycotina</taxon>
        <taxon>Agaricomycetes</taxon>
        <taxon>Agaricomycetidae</taxon>
        <taxon>Agaricales</taxon>
        <taxon>Agaricineae</taxon>
        <taxon>Agaricaceae</taxon>
        <taxon>Agaricus</taxon>
    </lineage>
</organism>
<dbReference type="InterPro" id="IPR032675">
    <property type="entry name" value="LRR_dom_sf"/>
</dbReference>
<dbReference type="Proteomes" id="UP000629468">
    <property type="component" value="Unassembled WGS sequence"/>
</dbReference>
<evidence type="ECO:0000313" key="2">
    <source>
        <dbReference type="EMBL" id="KAF7761707.1"/>
    </source>
</evidence>
<dbReference type="AlphaFoldDB" id="A0A8H7C3Q5"/>
<proteinExistence type="predicted"/>
<accession>A0A8H7C3Q5</accession>
<evidence type="ECO:0000313" key="3">
    <source>
        <dbReference type="Proteomes" id="UP000629468"/>
    </source>
</evidence>
<gene>
    <name evidence="2" type="ORF">Agabi119p4_9699</name>
</gene>
<dbReference type="Gene3D" id="3.80.10.10">
    <property type="entry name" value="Ribonuclease Inhibitor"/>
    <property type="match status" value="1"/>
</dbReference>
<comment type="caution">
    <text evidence="2">The sequence shown here is derived from an EMBL/GenBank/DDBJ whole genome shotgun (WGS) entry which is preliminary data.</text>
</comment>
<evidence type="ECO:0000256" key="1">
    <source>
        <dbReference type="SAM" id="Coils"/>
    </source>
</evidence>
<name>A0A8H7C3Q5_AGABI</name>
<sequence length="521" mass="58872">MSIAECPRCGYHLATELKEGLPALEAKVNRLDVLMSRLQEEKAILLRRINNAQEKTMCLPFEVLSNIFLFARPPIQFAAYEPIFYDENDPDHPPLTGYYDPAEYFHLTLAAVSHRWRQVVLSTPQLWTTISLRFLSAFTNFNTSLLDLYFKNAHSLPLSIRLDFSNCALAWPADSGFKRYNFLKALGPLEEIIFDRKADRIYSLALIKLPVEWFYFDPGNLSHCASMTIYWPSVMDDDDDDDSLLDARDLPCLEHLKLVDSDVLFQLPTTVTTLQLSEIDMTHYIELLEELPKLVKLEITDATTGTFEPVVLHRLEHLTWRKVCVDDNHGFLRSLRLVHLTTLEWGERRNYRRPLSEEGRRLRLAFFSSLPSTLSSLTFAGNLEIDPPGLVDLLCCVPKLAELHFIGSYWQVVVGAVESIGRPPANRRASSSTLNVLPNLCTLSVSGTTSITSRMNASVFIGMLKALHAAGPRPNQFLLTTNSNVIWQPDDLRKVQALLSSGMGVKIVFAHGHSTLSVPPD</sequence>
<keyword evidence="1" id="KW-0175">Coiled coil</keyword>
<dbReference type="EMBL" id="JABXXO010000013">
    <property type="protein sequence ID" value="KAF7761707.1"/>
    <property type="molecule type" value="Genomic_DNA"/>
</dbReference>
<reference evidence="2 3" key="1">
    <citation type="journal article" name="Sci. Rep.">
        <title>Telomere-to-telomere assembled and centromere annotated genomes of the two main subspecies of the button mushroom Agaricus bisporus reveal especially polymorphic chromosome ends.</title>
        <authorList>
            <person name="Sonnenberg A.S.M."/>
            <person name="Sedaghat-Telgerd N."/>
            <person name="Lavrijssen B."/>
            <person name="Ohm R.A."/>
            <person name="Hendrickx P.M."/>
            <person name="Scholtmeijer K."/>
            <person name="Baars J.J.P."/>
            <person name="van Peer A."/>
        </authorList>
    </citation>
    <scope>NUCLEOTIDE SEQUENCE [LARGE SCALE GENOMIC DNA]</scope>
    <source>
        <strain evidence="2 3">H119_p4</strain>
    </source>
</reference>
<protein>
    <recommendedName>
        <fullName evidence="4">F-box domain-containing protein</fullName>
    </recommendedName>
</protein>
<dbReference type="SUPFAM" id="SSF52047">
    <property type="entry name" value="RNI-like"/>
    <property type="match status" value="1"/>
</dbReference>